<dbReference type="Proteomes" id="UP000051660">
    <property type="component" value="Unassembled WGS sequence"/>
</dbReference>
<dbReference type="SUPFAM" id="SSF56935">
    <property type="entry name" value="Porins"/>
    <property type="match status" value="1"/>
</dbReference>
<keyword evidence="2 8" id="KW-0813">Transport</keyword>
<evidence type="ECO:0000256" key="3">
    <source>
        <dbReference type="ARBA" id="ARBA00022452"/>
    </source>
</evidence>
<evidence type="ECO:0000256" key="10">
    <source>
        <dbReference type="SAM" id="MobiDB-lite"/>
    </source>
</evidence>
<evidence type="ECO:0000256" key="5">
    <source>
        <dbReference type="ARBA" id="ARBA00023077"/>
    </source>
</evidence>
<dbReference type="Gene3D" id="2.40.170.20">
    <property type="entry name" value="TonB-dependent receptor, beta-barrel domain"/>
    <property type="match status" value="1"/>
</dbReference>
<feature type="chain" id="PRO_5006444653" evidence="11">
    <location>
        <begin position="35"/>
        <end position="760"/>
    </location>
</feature>
<evidence type="ECO:0000256" key="2">
    <source>
        <dbReference type="ARBA" id="ARBA00022448"/>
    </source>
</evidence>
<organism evidence="14 15">
    <name type="scientific">Bradyrhizobium lablabi</name>
    <dbReference type="NCBI Taxonomy" id="722472"/>
    <lineage>
        <taxon>Bacteria</taxon>
        <taxon>Pseudomonadati</taxon>
        <taxon>Pseudomonadota</taxon>
        <taxon>Alphaproteobacteria</taxon>
        <taxon>Hyphomicrobiales</taxon>
        <taxon>Nitrobacteraceae</taxon>
        <taxon>Bradyrhizobium</taxon>
    </lineage>
</organism>
<dbReference type="InterPro" id="IPR036942">
    <property type="entry name" value="Beta-barrel_TonB_sf"/>
</dbReference>
<keyword evidence="4 8" id="KW-0812">Transmembrane</keyword>
<dbReference type="InterPro" id="IPR012910">
    <property type="entry name" value="Plug_dom"/>
</dbReference>
<evidence type="ECO:0000256" key="9">
    <source>
        <dbReference type="RuleBase" id="RU003357"/>
    </source>
</evidence>
<evidence type="ECO:0000259" key="13">
    <source>
        <dbReference type="Pfam" id="PF07715"/>
    </source>
</evidence>
<dbReference type="Gene3D" id="2.170.130.10">
    <property type="entry name" value="TonB-dependent receptor, plug domain"/>
    <property type="match status" value="1"/>
</dbReference>
<evidence type="ECO:0000313" key="15">
    <source>
        <dbReference type="Proteomes" id="UP000051660"/>
    </source>
</evidence>
<keyword evidence="7 8" id="KW-0998">Cell outer membrane</keyword>
<dbReference type="GO" id="GO:0044718">
    <property type="term" value="P:siderophore transmembrane transport"/>
    <property type="evidence" value="ECO:0007669"/>
    <property type="project" value="TreeGrafter"/>
</dbReference>
<evidence type="ECO:0000259" key="12">
    <source>
        <dbReference type="Pfam" id="PF00593"/>
    </source>
</evidence>
<dbReference type="InterPro" id="IPR037066">
    <property type="entry name" value="Plug_dom_sf"/>
</dbReference>
<evidence type="ECO:0000256" key="8">
    <source>
        <dbReference type="PROSITE-ProRule" id="PRU01360"/>
    </source>
</evidence>
<feature type="region of interest" description="Disordered" evidence="10">
    <location>
        <begin position="40"/>
        <end position="106"/>
    </location>
</feature>
<evidence type="ECO:0000256" key="1">
    <source>
        <dbReference type="ARBA" id="ARBA00004571"/>
    </source>
</evidence>
<dbReference type="OrthoDB" id="9760333at2"/>
<sequence length="760" mass="81686">MSSTISATGRRRRFWLASSFLVPIVSLGISGAEAQQTAAEQLPPIEITSPTDPNRTRARPTYYEGSTSRRVVPAAAPSTGTRPAAGTGSNVASQSASQGAGGSGGRQFSGIVGTASTVITAEEIAHSPAQTLQEIIAQTPGVQLTSLYGGVNGAKTSVDLRGFGAFATSNTLVLINGRRLNDIDMAGVDFSTIPRDSIERIEITRGNSGAVLYGDNAIGGVINIVLKNGVGGPPFAMRAEAGIGSFNQRLANISAATNYGPWSTSFYGNAIKSDGYRVNNALDQRNGIGNLNYSTPDLKAFLTVTGDDQKLGFPGGRTVDPSIGLDQLVTDRRGTNTPFDYGNQQGASATTGFTKTIMNGVDLIVDGGVRKKDTQSGFFGAIPFASPLPSFSSTYNDASLLTWSITPRLSVKNTIFGIPSQILTGIDYYDATFNQDRGAFKGLAPTHIYDLSQQTLAGYWQHTVGLLPTTDFSYGARIQNTSLSARDRFDPNAPGCAMFFNCSPAASPLDSNETQYALHIGLEHRFNSVFSVFGRAARAFRTPTVDERVSSGPFFVPGTFELKTQTSHDIEGGFRIKSGGFQMQSSIYNMDLENEIHFIPALFFNVNLDPTRRYGSETSASLRVSDTVTLRGGVAYTRAVFREGQFAGNDVPLVSRYTASGGATWNIWQNYLVLDATVRAWSERFMDNDQANTQRRIPADATVDLKLSGAYDRFFWSVGVNNLFNALYYDYAIASSFTPGRFSAYPLPGRTFMVKAGATF</sequence>
<name>A0A0R3MSJ6_9BRAD</name>
<feature type="domain" description="TonB-dependent receptor-like beta-barrel" evidence="12">
    <location>
        <begin position="292"/>
        <end position="723"/>
    </location>
</feature>
<protein>
    <submittedName>
        <fullName evidence="14">TonB-dependent receptor</fullName>
    </submittedName>
</protein>
<dbReference type="CDD" id="cd01347">
    <property type="entry name" value="ligand_gated_channel"/>
    <property type="match status" value="1"/>
</dbReference>
<keyword evidence="6 8" id="KW-0472">Membrane</keyword>
<dbReference type="EMBL" id="LLYB01000086">
    <property type="protein sequence ID" value="KRR20608.1"/>
    <property type="molecule type" value="Genomic_DNA"/>
</dbReference>
<feature type="signal peptide" evidence="11">
    <location>
        <begin position="1"/>
        <end position="34"/>
    </location>
</feature>
<dbReference type="InterPro" id="IPR000531">
    <property type="entry name" value="Beta-barrel_TonB"/>
</dbReference>
<feature type="compositionally biased region" description="Low complexity" evidence="10">
    <location>
        <begin position="88"/>
        <end position="98"/>
    </location>
</feature>
<evidence type="ECO:0000256" key="11">
    <source>
        <dbReference type="SAM" id="SignalP"/>
    </source>
</evidence>
<dbReference type="GO" id="GO:0009279">
    <property type="term" value="C:cell outer membrane"/>
    <property type="evidence" value="ECO:0007669"/>
    <property type="project" value="UniProtKB-SubCell"/>
</dbReference>
<evidence type="ECO:0000256" key="7">
    <source>
        <dbReference type="ARBA" id="ARBA00023237"/>
    </source>
</evidence>
<keyword evidence="11" id="KW-0732">Signal</keyword>
<dbReference type="Pfam" id="PF07715">
    <property type="entry name" value="Plug"/>
    <property type="match status" value="1"/>
</dbReference>
<comment type="caution">
    <text evidence="14">The sequence shown here is derived from an EMBL/GenBank/DDBJ whole genome shotgun (WGS) entry which is preliminary data.</text>
</comment>
<dbReference type="RefSeq" id="WP_057860419.1">
    <property type="nucleotide sequence ID" value="NZ_LLYB01000086.1"/>
</dbReference>
<dbReference type="InterPro" id="IPR039426">
    <property type="entry name" value="TonB-dep_rcpt-like"/>
</dbReference>
<keyword evidence="5 9" id="KW-0798">TonB box</keyword>
<evidence type="ECO:0000256" key="6">
    <source>
        <dbReference type="ARBA" id="ARBA00023136"/>
    </source>
</evidence>
<gene>
    <name evidence="14" type="ORF">CQ14_11380</name>
</gene>
<dbReference type="AlphaFoldDB" id="A0A0R3MSJ6"/>
<keyword evidence="14" id="KW-0675">Receptor</keyword>
<evidence type="ECO:0000256" key="4">
    <source>
        <dbReference type="ARBA" id="ARBA00022692"/>
    </source>
</evidence>
<dbReference type="PROSITE" id="PS52016">
    <property type="entry name" value="TONB_DEPENDENT_REC_3"/>
    <property type="match status" value="1"/>
</dbReference>
<dbReference type="Pfam" id="PF00593">
    <property type="entry name" value="TonB_dep_Rec_b-barrel"/>
    <property type="match status" value="1"/>
</dbReference>
<comment type="subcellular location">
    <subcellularLocation>
        <location evidence="1 8">Cell outer membrane</location>
        <topology evidence="1 8">Multi-pass membrane protein</topology>
    </subcellularLocation>
</comment>
<comment type="similarity">
    <text evidence="8 9">Belongs to the TonB-dependent receptor family.</text>
</comment>
<accession>A0A0R3MSJ6</accession>
<keyword evidence="3 8" id="KW-1134">Transmembrane beta strand</keyword>
<evidence type="ECO:0000313" key="14">
    <source>
        <dbReference type="EMBL" id="KRR20608.1"/>
    </source>
</evidence>
<dbReference type="GO" id="GO:0015344">
    <property type="term" value="F:siderophore uptake transmembrane transporter activity"/>
    <property type="evidence" value="ECO:0007669"/>
    <property type="project" value="TreeGrafter"/>
</dbReference>
<reference evidence="14 15" key="1">
    <citation type="submission" date="2014-03" db="EMBL/GenBank/DDBJ databases">
        <title>Bradyrhizobium valentinum sp. nov., isolated from effective nodules of Lupinus mariae-josephae, a lupine endemic of basic-lime soils in Eastern Spain.</title>
        <authorList>
            <person name="Duran D."/>
            <person name="Rey L."/>
            <person name="Navarro A."/>
            <person name="Busquets A."/>
            <person name="Imperial J."/>
            <person name="Ruiz-Argueso T."/>
        </authorList>
    </citation>
    <scope>NUCLEOTIDE SEQUENCE [LARGE SCALE GENOMIC DNA]</scope>
    <source>
        <strain evidence="14 15">CCBAU 23086</strain>
    </source>
</reference>
<dbReference type="PANTHER" id="PTHR30069:SF27">
    <property type="entry name" value="BLL4766 PROTEIN"/>
    <property type="match status" value="1"/>
</dbReference>
<proteinExistence type="inferred from homology"/>
<feature type="domain" description="TonB-dependent receptor plug" evidence="13">
    <location>
        <begin position="114"/>
        <end position="221"/>
    </location>
</feature>
<dbReference type="PANTHER" id="PTHR30069">
    <property type="entry name" value="TONB-DEPENDENT OUTER MEMBRANE RECEPTOR"/>
    <property type="match status" value="1"/>
</dbReference>